<dbReference type="InterPro" id="IPR000160">
    <property type="entry name" value="GGDEF_dom"/>
</dbReference>
<feature type="domain" description="PAC" evidence="2">
    <location>
        <begin position="265"/>
        <end position="317"/>
    </location>
</feature>
<feature type="domain" description="EAL" evidence="3">
    <location>
        <begin position="871"/>
        <end position="1125"/>
    </location>
</feature>
<dbReference type="Pfam" id="PF00990">
    <property type="entry name" value="GGDEF"/>
    <property type="match status" value="1"/>
</dbReference>
<evidence type="ECO:0000259" key="3">
    <source>
        <dbReference type="PROSITE" id="PS50883"/>
    </source>
</evidence>
<dbReference type="Gene3D" id="3.30.70.270">
    <property type="match status" value="1"/>
</dbReference>
<dbReference type="InterPro" id="IPR029016">
    <property type="entry name" value="GAF-like_dom_sf"/>
</dbReference>
<dbReference type="NCBIfam" id="TIGR00254">
    <property type="entry name" value="GGDEF"/>
    <property type="match status" value="1"/>
</dbReference>
<name>A0ABX6QJ13_9HYPH</name>
<dbReference type="Pfam" id="PF00563">
    <property type="entry name" value="EAL"/>
    <property type="match status" value="1"/>
</dbReference>
<dbReference type="SMART" id="SM00052">
    <property type="entry name" value="EAL"/>
    <property type="match status" value="1"/>
</dbReference>
<dbReference type="PANTHER" id="PTHR44757">
    <property type="entry name" value="DIGUANYLATE CYCLASE DGCP"/>
    <property type="match status" value="1"/>
</dbReference>
<dbReference type="SUPFAM" id="SSF55785">
    <property type="entry name" value="PYP-like sensor domain (PAS domain)"/>
    <property type="match status" value="4"/>
</dbReference>
<dbReference type="Gene3D" id="3.20.20.450">
    <property type="entry name" value="EAL domain"/>
    <property type="match status" value="1"/>
</dbReference>
<reference evidence="5 6" key="1">
    <citation type="submission" date="2020-06" db="EMBL/GenBank/DDBJ databases">
        <title>Genome sequence of Rhizobium sp strain ADMK78.</title>
        <authorList>
            <person name="Rahi P."/>
        </authorList>
    </citation>
    <scope>NUCLEOTIDE SEQUENCE [LARGE SCALE GENOMIC DNA]</scope>
    <source>
        <strain evidence="5 6">ADMK78</strain>
    </source>
</reference>
<dbReference type="NCBIfam" id="TIGR00229">
    <property type="entry name" value="sensory_box"/>
    <property type="match status" value="3"/>
</dbReference>
<dbReference type="Pfam" id="PF13426">
    <property type="entry name" value="PAS_9"/>
    <property type="match status" value="1"/>
</dbReference>
<dbReference type="SUPFAM" id="SSF55781">
    <property type="entry name" value="GAF domain-like"/>
    <property type="match status" value="1"/>
</dbReference>
<dbReference type="SMART" id="SM00065">
    <property type="entry name" value="GAF"/>
    <property type="match status" value="1"/>
</dbReference>
<gene>
    <name evidence="5" type="ORF">FE840_002500</name>
</gene>
<dbReference type="RefSeq" id="WP_138288595.1">
    <property type="nucleotide sequence ID" value="NZ_CP058350.1"/>
</dbReference>
<dbReference type="EMBL" id="CP058350">
    <property type="protein sequence ID" value="QLF68510.1"/>
    <property type="molecule type" value="Genomic_DNA"/>
</dbReference>
<sequence>MKHYPIGPNETKRLHALESIASAETQSNQALQAVCRTAERLFGVPIVLVSLVETDHQWFAAKCGLTIDRTAREISFCAHAICRDEVLVVEDARLDERFSDNPLVTGAPGIRFYAGAPLIFEEGVRIGTLCLIDRRPRALSNEDRERLIDLAAVVTSILQLNRSRADALTDNAEQKARQEALAVTNKSLTESKGRLSHWTRLSSDWIWETDADHRFTFVEGDSVAHRLDFAAWIGGRRWEILGDTTEDQLVWKRYRAMVEGQQPIREFCFSTKRTDGETIVVEINADPVFNDQQDFIGYRGISRDVTNREELLKRLKRAELIANETQHAIIITDEFARVTWTNPAFTTMTGYGLNEVKGRTPGSVLQCAETCQETVKAIRTALRRGEGIRTTILNQAKNGERYWLDIEIRPVRDADGRLEGFIALENDVTAWINETNRKSAVFENATAGIVIHNASGATVDCNQEALRILGVTADQLLGRTVTDPAWHLVNEHGEPLSFHEAPAVRALTGDTPVRNQIVGVRHADGRCRWLRANAQVFLVDANERQVLVSFTDVTEEEDARREIEKGRELLSSIIETIPDAVAAYDADDRLLLCNSAYKQFYSTSAPAIETGTPFSDILRYGLARGQYKDAGRSESERERWLADRLRRHRDPKPETMLQHLDDGRWLQVRERLSPSGIIVGVRTDITAIKRAEERIRIASESDHLTGLANRNAFLQRFKRTLEGGRHNDRKGVVALIDLDHFKDLNDTSGHDVGDAFLQQISERLQGAVRPNDTVARLGGDEFALLLPGITDRSQAKTVIARLIANVTRPLSVGGKQIDPQMSVGVAMYPEDGKDVTTLLKNADIAMYERKKSGRNGITIFDQQQKQQLSRRNYVAECLREVLRTDGLDVAFQAQVDLQTGRHLGFEALARWSHQQETISPAEFIPISDEFGLSADIDLQVLKKSLKRIRLLKDAGLDPGRVAVNLGTLTLRDTALPERVKDLLDKHGLNASDIEIEVTESVMIGRGHEKVKGNLLSLQRLGVSVALDDFGTGYASLTHLKDFCVDKIKIDRAFVSEIASDRSDEMIVKTIISLARSLNIRVVGEGIETEVQAKMLAGYGCHAGQGFRFHRPDVCLESIGRYLKGSVSPPTGGA</sequence>
<dbReference type="Gene3D" id="3.30.450.40">
    <property type="match status" value="1"/>
</dbReference>
<dbReference type="InterPro" id="IPR000014">
    <property type="entry name" value="PAS"/>
</dbReference>
<feature type="domain" description="PAS" evidence="1">
    <location>
        <begin position="434"/>
        <end position="480"/>
    </location>
</feature>
<dbReference type="InterPro" id="IPR052155">
    <property type="entry name" value="Biofilm_reg_signaling"/>
</dbReference>
<dbReference type="Proteomes" id="UP000308530">
    <property type="component" value="Chromosome"/>
</dbReference>
<dbReference type="CDD" id="cd01948">
    <property type="entry name" value="EAL"/>
    <property type="match status" value="1"/>
</dbReference>
<dbReference type="InterPro" id="IPR001610">
    <property type="entry name" value="PAC"/>
</dbReference>
<organism evidence="5 6">
    <name type="scientific">Peteryoungia desertarenae</name>
    <dbReference type="NCBI Taxonomy" id="1813451"/>
    <lineage>
        <taxon>Bacteria</taxon>
        <taxon>Pseudomonadati</taxon>
        <taxon>Pseudomonadota</taxon>
        <taxon>Alphaproteobacteria</taxon>
        <taxon>Hyphomicrobiales</taxon>
        <taxon>Rhizobiaceae</taxon>
        <taxon>Peteryoungia</taxon>
    </lineage>
</organism>
<dbReference type="PROSITE" id="PS50113">
    <property type="entry name" value="PAC"/>
    <property type="match status" value="2"/>
</dbReference>
<accession>A0ABX6QJ13</accession>
<dbReference type="SUPFAM" id="SSF55073">
    <property type="entry name" value="Nucleotide cyclase"/>
    <property type="match status" value="1"/>
</dbReference>
<dbReference type="SMART" id="SM00267">
    <property type="entry name" value="GGDEF"/>
    <property type="match status" value="1"/>
</dbReference>
<dbReference type="InterPro" id="IPR000700">
    <property type="entry name" value="PAS-assoc_C"/>
</dbReference>
<dbReference type="Pfam" id="PF01590">
    <property type="entry name" value="GAF"/>
    <property type="match status" value="1"/>
</dbReference>
<dbReference type="PROSITE" id="PS50887">
    <property type="entry name" value="GGDEF"/>
    <property type="match status" value="1"/>
</dbReference>
<dbReference type="SMART" id="SM00086">
    <property type="entry name" value="PAC"/>
    <property type="match status" value="3"/>
</dbReference>
<feature type="domain" description="GGDEF" evidence="4">
    <location>
        <begin position="729"/>
        <end position="862"/>
    </location>
</feature>
<dbReference type="CDD" id="cd01949">
    <property type="entry name" value="GGDEF"/>
    <property type="match status" value="1"/>
</dbReference>
<dbReference type="InterPro" id="IPR003018">
    <property type="entry name" value="GAF"/>
</dbReference>
<dbReference type="Pfam" id="PF08448">
    <property type="entry name" value="PAS_4"/>
    <property type="match status" value="2"/>
</dbReference>
<dbReference type="InterPro" id="IPR029787">
    <property type="entry name" value="Nucleotide_cyclase"/>
</dbReference>
<dbReference type="PROSITE" id="PS50883">
    <property type="entry name" value="EAL"/>
    <property type="match status" value="1"/>
</dbReference>
<evidence type="ECO:0000313" key="6">
    <source>
        <dbReference type="Proteomes" id="UP000308530"/>
    </source>
</evidence>
<dbReference type="Gene3D" id="3.30.450.20">
    <property type="entry name" value="PAS domain"/>
    <property type="match status" value="4"/>
</dbReference>
<dbReference type="Pfam" id="PF12860">
    <property type="entry name" value="PAS_7"/>
    <property type="match status" value="1"/>
</dbReference>
<evidence type="ECO:0000259" key="1">
    <source>
        <dbReference type="PROSITE" id="PS50112"/>
    </source>
</evidence>
<evidence type="ECO:0000259" key="2">
    <source>
        <dbReference type="PROSITE" id="PS50113"/>
    </source>
</evidence>
<dbReference type="CDD" id="cd00130">
    <property type="entry name" value="PAS"/>
    <property type="match status" value="3"/>
</dbReference>
<dbReference type="InterPro" id="IPR043128">
    <property type="entry name" value="Rev_trsase/Diguanyl_cyclase"/>
</dbReference>
<proteinExistence type="predicted"/>
<protein>
    <submittedName>
        <fullName evidence="5">EAL domain-containing protein</fullName>
    </submittedName>
</protein>
<evidence type="ECO:0000313" key="5">
    <source>
        <dbReference type="EMBL" id="QLF68510.1"/>
    </source>
</evidence>
<dbReference type="SMART" id="SM00091">
    <property type="entry name" value="PAS"/>
    <property type="match status" value="4"/>
</dbReference>
<dbReference type="InterPro" id="IPR035919">
    <property type="entry name" value="EAL_sf"/>
</dbReference>
<dbReference type="SUPFAM" id="SSF141868">
    <property type="entry name" value="EAL domain-like"/>
    <property type="match status" value="1"/>
</dbReference>
<evidence type="ECO:0000259" key="4">
    <source>
        <dbReference type="PROSITE" id="PS50887"/>
    </source>
</evidence>
<dbReference type="InterPro" id="IPR013656">
    <property type="entry name" value="PAS_4"/>
</dbReference>
<dbReference type="PANTHER" id="PTHR44757:SF2">
    <property type="entry name" value="BIOFILM ARCHITECTURE MAINTENANCE PROTEIN MBAA"/>
    <property type="match status" value="1"/>
</dbReference>
<feature type="domain" description="PAC" evidence="2">
    <location>
        <begin position="386"/>
        <end position="440"/>
    </location>
</feature>
<dbReference type="InterPro" id="IPR035965">
    <property type="entry name" value="PAS-like_dom_sf"/>
</dbReference>
<keyword evidence="6" id="KW-1185">Reference proteome</keyword>
<feature type="domain" description="PAS" evidence="1">
    <location>
        <begin position="314"/>
        <end position="385"/>
    </location>
</feature>
<dbReference type="PROSITE" id="PS50112">
    <property type="entry name" value="PAS"/>
    <property type="match status" value="2"/>
</dbReference>
<dbReference type="InterPro" id="IPR001633">
    <property type="entry name" value="EAL_dom"/>
</dbReference>